<keyword evidence="3" id="KW-0143">Chaperone</keyword>
<evidence type="ECO:0000256" key="3">
    <source>
        <dbReference type="ARBA" id="ARBA00023186"/>
    </source>
</evidence>
<organism evidence="6">
    <name type="scientific">Lygus hesperus</name>
    <name type="common">Western plant bug</name>
    <dbReference type="NCBI Taxonomy" id="30085"/>
    <lineage>
        <taxon>Eukaryota</taxon>
        <taxon>Metazoa</taxon>
        <taxon>Ecdysozoa</taxon>
        <taxon>Arthropoda</taxon>
        <taxon>Hexapoda</taxon>
        <taxon>Insecta</taxon>
        <taxon>Pterygota</taxon>
        <taxon>Neoptera</taxon>
        <taxon>Paraneoptera</taxon>
        <taxon>Hemiptera</taxon>
        <taxon>Heteroptera</taxon>
        <taxon>Panheteroptera</taxon>
        <taxon>Cimicomorpha</taxon>
        <taxon>Miridae</taxon>
        <taxon>Mirini</taxon>
        <taxon>Lygus</taxon>
    </lineage>
</organism>
<keyword evidence="5" id="KW-0472">Membrane</keyword>
<evidence type="ECO:0000256" key="2">
    <source>
        <dbReference type="ARBA" id="ARBA00011695"/>
    </source>
</evidence>
<dbReference type="EMBL" id="GBHO01036223">
    <property type="protein sequence ID" value="JAG07381.1"/>
    <property type="molecule type" value="Transcribed_RNA"/>
</dbReference>
<reference evidence="6" key="2">
    <citation type="submission" date="2014-07" db="EMBL/GenBank/DDBJ databases">
        <authorList>
            <person name="Hull J."/>
        </authorList>
    </citation>
    <scope>NUCLEOTIDE SEQUENCE</scope>
</reference>
<name>A0A0A9WIZ6_LYGHE</name>
<keyword evidence="4" id="KW-0175">Coiled coil</keyword>
<gene>
    <name evidence="6" type="primary">PFDN4_1</name>
    <name evidence="6" type="ORF">CM83_1486</name>
</gene>
<dbReference type="InterPro" id="IPR002777">
    <property type="entry name" value="PFD_beta-like"/>
</dbReference>
<keyword evidence="5" id="KW-0812">Transmembrane</keyword>
<proteinExistence type="inferred from homology"/>
<evidence type="ECO:0000256" key="1">
    <source>
        <dbReference type="ARBA" id="ARBA00008045"/>
    </source>
</evidence>
<keyword evidence="5" id="KW-1133">Transmembrane helix</keyword>
<dbReference type="Pfam" id="PF01920">
    <property type="entry name" value="Prefoldin_2"/>
    <property type="match status" value="1"/>
</dbReference>
<dbReference type="AlphaFoldDB" id="A0A0A9WIZ6"/>
<evidence type="ECO:0000256" key="4">
    <source>
        <dbReference type="SAM" id="Coils"/>
    </source>
</evidence>
<dbReference type="GO" id="GO:0005737">
    <property type="term" value="C:cytoplasm"/>
    <property type="evidence" value="ECO:0007669"/>
    <property type="project" value="TreeGrafter"/>
</dbReference>
<accession>A0A0A9WIZ6</accession>
<dbReference type="InterPro" id="IPR016661">
    <property type="entry name" value="PFDN4"/>
</dbReference>
<feature type="transmembrane region" description="Helical" evidence="5">
    <location>
        <begin position="20"/>
        <end position="38"/>
    </location>
</feature>
<comment type="subunit">
    <text evidence="2">Heterohexamer of two PFD-alpha type and four PFD-beta type subunits.</text>
</comment>
<evidence type="ECO:0000313" key="6">
    <source>
        <dbReference type="EMBL" id="JAG07381.1"/>
    </source>
</evidence>
<reference evidence="6" key="1">
    <citation type="journal article" date="2014" name="PLoS ONE">
        <title>Transcriptome-Based Identification of ABC Transporters in the Western Tarnished Plant Bug Lygus hesperus.</title>
        <authorList>
            <person name="Hull J.J."/>
            <person name="Chaney K."/>
            <person name="Geib S.M."/>
            <person name="Fabrick J.A."/>
            <person name="Brent C.S."/>
            <person name="Walsh D."/>
            <person name="Lavine L.C."/>
        </authorList>
    </citation>
    <scope>NUCLEOTIDE SEQUENCE</scope>
</reference>
<protein>
    <submittedName>
        <fullName evidence="6">Prefoldin subunit 4</fullName>
    </submittedName>
</protein>
<evidence type="ECO:0000256" key="5">
    <source>
        <dbReference type="SAM" id="Phobius"/>
    </source>
</evidence>
<sequence>RYPVREMIFGEKKKFDSSHQLVYQTKIILFVLYCTLLSTKMARMGRRLEIPVMTLDDQLKVRTIVRLSQEMELKKSQMNAKKNELKAIEEALEEIELLSGRATVMHAVADNLMELESPESMEKLFGLKTKLMREVSEHESRLAETYRHLTDIKEELHSKFGNMINLDSDCTSASVVLKNLY</sequence>
<feature type="non-terminal residue" evidence="6">
    <location>
        <position position="1"/>
    </location>
</feature>
<dbReference type="GO" id="GO:0006457">
    <property type="term" value="P:protein folding"/>
    <property type="evidence" value="ECO:0007669"/>
    <property type="project" value="InterPro"/>
</dbReference>
<comment type="similarity">
    <text evidence="1">Belongs to the prefoldin subunit beta family.</text>
</comment>
<dbReference type="GO" id="GO:0051082">
    <property type="term" value="F:unfolded protein binding"/>
    <property type="evidence" value="ECO:0007669"/>
    <property type="project" value="InterPro"/>
</dbReference>
<dbReference type="PANTHER" id="PTHR21100:SF9">
    <property type="entry name" value="PREFOLDIN SUBUNIT 4"/>
    <property type="match status" value="1"/>
</dbReference>
<feature type="coiled-coil region" evidence="4">
    <location>
        <begin position="64"/>
        <end position="101"/>
    </location>
</feature>
<dbReference type="PANTHER" id="PTHR21100">
    <property type="entry name" value="PREFOLDIN SUBUNIT 4"/>
    <property type="match status" value="1"/>
</dbReference>
<dbReference type="GO" id="GO:0016272">
    <property type="term" value="C:prefoldin complex"/>
    <property type="evidence" value="ECO:0007669"/>
    <property type="project" value="InterPro"/>
</dbReference>